<dbReference type="PANTHER" id="PTHR19303">
    <property type="entry name" value="TRANSPOSON"/>
    <property type="match status" value="1"/>
</dbReference>
<feature type="compositionally biased region" description="Basic and acidic residues" evidence="3">
    <location>
        <begin position="322"/>
        <end position="331"/>
    </location>
</feature>
<dbReference type="EMBL" id="SRPW01000852">
    <property type="protein sequence ID" value="KAG6011631.1"/>
    <property type="molecule type" value="Genomic_DNA"/>
</dbReference>
<dbReference type="GO" id="GO:0005634">
    <property type="term" value="C:nucleus"/>
    <property type="evidence" value="ECO:0007669"/>
    <property type="project" value="TreeGrafter"/>
</dbReference>
<feature type="region of interest" description="Disordered" evidence="3">
    <location>
        <begin position="189"/>
        <end position="216"/>
    </location>
</feature>
<keyword evidence="6" id="KW-1185">Reference proteome</keyword>
<dbReference type="Proteomes" id="UP000748025">
    <property type="component" value="Unassembled WGS sequence"/>
</dbReference>
<dbReference type="PANTHER" id="PTHR19303:SF70">
    <property type="entry name" value="HTH CENPB-TYPE DOMAIN-CONTAINING PROTEIN"/>
    <property type="match status" value="1"/>
</dbReference>
<dbReference type="GO" id="GO:0003677">
    <property type="term" value="F:DNA binding"/>
    <property type="evidence" value="ECO:0007669"/>
    <property type="project" value="UniProtKB-KW"/>
</dbReference>
<evidence type="ECO:0000256" key="2">
    <source>
        <dbReference type="ARBA" id="ARBA00023242"/>
    </source>
</evidence>
<feature type="region of interest" description="Disordered" evidence="3">
    <location>
        <begin position="541"/>
        <end position="567"/>
    </location>
</feature>
<reference evidence="5" key="1">
    <citation type="journal article" date="2020" name="bioRxiv">
        <title>Whole genome comparisons of ergot fungi reveals the divergence and evolution of species within the genus Claviceps are the result of varying mechanisms driving genome evolution and host range expansion.</title>
        <authorList>
            <person name="Wyka S.A."/>
            <person name="Mondo S.J."/>
            <person name="Liu M."/>
            <person name="Dettman J."/>
            <person name="Nalam V."/>
            <person name="Broders K.D."/>
        </authorList>
    </citation>
    <scope>NUCLEOTIDE SEQUENCE</scope>
    <source>
        <strain evidence="5">CCC 602</strain>
    </source>
</reference>
<sequence length="567" mass="62947">MNTTADGSVSSGRDSTVIAQSAGYGNDGWTTMSSYSQSPYDGSPMNDYIGFGSFVPHSPPRHQHQHHHRHQEQQQQRQPMIPHSAPMGHHQLPMLLTTWPSLLTNPNTVSGSLSAPPLPASPVSRIPPTIEAPKLPSQVEKGRKTLTTEQKRRMCQFHEDHPGTRQADIGREFGVERSTVSKVLRKKDQFLKREQEPDPATVKRNGKSKNPDFDRTLSVHVRRQQQSGFEIKDEHIMEQARLFAYASENQDTILASLTSSWLQKFKQKHGFGTDRVLRRESETNISDNTRGTDSQKKEPSTTPNEISPASPTHPLSPLSGSRSDEEARQEQSVEFAFTHRQQHSQSTASLASDVRDCAASSFSGGTLSPTDTFHFSPDSNVGAFQPVTIRQDVPHEYHHRGKRSNTFPSLDIDFVNQQASRINEPMTPQLPPNMAASSSVVGSPANEMRPKLYTINTGLTSPLRGHRNENETASGLMVQTSTTSVETSPVSYTQEDACRAANTLLNYLQNSGQRFQPSDYTTLERLTKELEMPSYQNHWASAGGLSRIPEGDSETTLRRGSALMQAT</sequence>
<evidence type="ECO:0000256" key="3">
    <source>
        <dbReference type="SAM" id="MobiDB-lite"/>
    </source>
</evidence>
<evidence type="ECO:0000259" key="4">
    <source>
        <dbReference type="PROSITE" id="PS51253"/>
    </source>
</evidence>
<dbReference type="Pfam" id="PF04218">
    <property type="entry name" value="CENP-B_N"/>
    <property type="match status" value="1"/>
</dbReference>
<dbReference type="Gene3D" id="1.10.10.60">
    <property type="entry name" value="Homeodomain-like"/>
    <property type="match status" value="2"/>
</dbReference>
<evidence type="ECO:0000313" key="5">
    <source>
        <dbReference type="EMBL" id="KAG6011631.1"/>
    </source>
</evidence>
<feature type="compositionally biased region" description="Basic residues" evidence="3">
    <location>
        <begin position="59"/>
        <end position="70"/>
    </location>
</feature>
<dbReference type="InterPro" id="IPR006600">
    <property type="entry name" value="HTH_CenpB_DNA-bd_dom"/>
</dbReference>
<feature type="region of interest" description="Disordered" evidence="3">
    <location>
        <begin position="55"/>
        <end position="87"/>
    </location>
</feature>
<gene>
    <name evidence="5" type="ORF">E4U43_008209</name>
</gene>
<organism evidence="5 6">
    <name type="scientific">Claviceps pusilla</name>
    <dbReference type="NCBI Taxonomy" id="123648"/>
    <lineage>
        <taxon>Eukaryota</taxon>
        <taxon>Fungi</taxon>
        <taxon>Dikarya</taxon>
        <taxon>Ascomycota</taxon>
        <taxon>Pezizomycotina</taxon>
        <taxon>Sordariomycetes</taxon>
        <taxon>Hypocreomycetidae</taxon>
        <taxon>Hypocreales</taxon>
        <taxon>Clavicipitaceae</taxon>
        <taxon>Claviceps</taxon>
    </lineage>
</organism>
<comment type="caution">
    <text evidence="5">The sequence shown here is derived from an EMBL/GenBank/DDBJ whole genome shotgun (WGS) entry which is preliminary data.</text>
</comment>
<feature type="compositionally biased region" description="Polar residues" evidence="3">
    <location>
        <begin position="300"/>
        <end position="310"/>
    </location>
</feature>
<feature type="domain" description="HTH CENPB-type" evidence="4">
    <location>
        <begin position="201"/>
        <end position="275"/>
    </location>
</feature>
<dbReference type="OrthoDB" id="9909311at2759"/>
<dbReference type="SUPFAM" id="SSF46689">
    <property type="entry name" value="Homeodomain-like"/>
    <property type="match status" value="2"/>
</dbReference>
<protein>
    <recommendedName>
        <fullName evidence="4">HTH CENPB-type domain-containing protein</fullName>
    </recommendedName>
</protein>
<keyword evidence="1" id="KW-0238">DNA-binding</keyword>
<dbReference type="InterPro" id="IPR009057">
    <property type="entry name" value="Homeodomain-like_sf"/>
</dbReference>
<feature type="compositionally biased region" description="Low complexity" evidence="3">
    <location>
        <begin position="73"/>
        <end position="83"/>
    </location>
</feature>
<name>A0A9P7ND58_9HYPO</name>
<accession>A0A9P7ND58</accession>
<keyword evidence="2" id="KW-0539">Nucleus</keyword>
<dbReference type="SMART" id="SM00674">
    <property type="entry name" value="CENPB"/>
    <property type="match status" value="1"/>
</dbReference>
<dbReference type="Pfam" id="PF03221">
    <property type="entry name" value="HTH_Tnp_Tc5"/>
    <property type="match status" value="1"/>
</dbReference>
<dbReference type="AlphaFoldDB" id="A0A9P7ND58"/>
<evidence type="ECO:0000313" key="6">
    <source>
        <dbReference type="Proteomes" id="UP000748025"/>
    </source>
</evidence>
<evidence type="ECO:0000256" key="1">
    <source>
        <dbReference type="ARBA" id="ARBA00023125"/>
    </source>
</evidence>
<dbReference type="PROSITE" id="PS51253">
    <property type="entry name" value="HTH_CENPB"/>
    <property type="match status" value="1"/>
</dbReference>
<feature type="compositionally biased region" description="Polar residues" evidence="3">
    <location>
        <begin position="283"/>
        <end position="292"/>
    </location>
</feature>
<dbReference type="InterPro" id="IPR050863">
    <property type="entry name" value="CenT-Element_Derived"/>
</dbReference>
<feature type="region of interest" description="Disordered" evidence="3">
    <location>
        <begin position="273"/>
        <end position="332"/>
    </location>
</feature>
<feature type="compositionally biased region" description="Basic and acidic residues" evidence="3">
    <location>
        <begin position="273"/>
        <end position="282"/>
    </location>
</feature>
<dbReference type="InterPro" id="IPR007889">
    <property type="entry name" value="HTH_Psq"/>
</dbReference>
<proteinExistence type="predicted"/>